<dbReference type="OrthoDB" id="10308382at2759"/>
<protein>
    <submittedName>
        <fullName evidence="2">Uncharacterized protein</fullName>
    </submittedName>
</protein>
<evidence type="ECO:0000256" key="1">
    <source>
        <dbReference type="SAM" id="SignalP"/>
    </source>
</evidence>
<evidence type="ECO:0000313" key="2">
    <source>
        <dbReference type="EMBL" id="KAF4676635.1"/>
    </source>
</evidence>
<keyword evidence="3" id="KW-1185">Reference proteome</keyword>
<gene>
    <name evidence="2" type="ORF">FOL47_005788</name>
</gene>
<organism evidence="2 3">
    <name type="scientific">Perkinsus chesapeaki</name>
    <name type="common">Clam parasite</name>
    <name type="synonym">Perkinsus andrewsi</name>
    <dbReference type="NCBI Taxonomy" id="330153"/>
    <lineage>
        <taxon>Eukaryota</taxon>
        <taxon>Sar</taxon>
        <taxon>Alveolata</taxon>
        <taxon>Perkinsozoa</taxon>
        <taxon>Perkinsea</taxon>
        <taxon>Perkinsida</taxon>
        <taxon>Perkinsidae</taxon>
        <taxon>Perkinsus</taxon>
    </lineage>
</organism>
<dbReference type="AlphaFoldDB" id="A0A7J6MYE9"/>
<accession>A0A7J6MYE9</accession>
<keyword evidence="1" id="KW-0732">Signal</keyword>
<comment type="caution">
    <text evidence="2">The sequence shown here is derived from an EMBL/GenBank/DDBJ whole genome shotgun (WGS) entry which is preliminary data.</text>
</comment>
<evidence type="ECO:0000313" key="3">
    <source>
        <dbReference type="Proteomes" id="UP000591131"/>
    </source>
</evidence>
<reference evidence="2 3" key="1">
    <citation type="submission" date="2020-04" db="EMBL/GenBank/DDBJ databases">
        <title>Perkinsus chesapeaki whole genome sequence.</title>
        <authorList>
            <person name="Bogema D.R."/>
        </authorList>
    </citation>
    <scope>NUCLEOTIDE SEQUENCE [LARGE SCALE GENOMIC DNA]</scope>
    <source>
        <strain evidence="2">ATCC PRA-425</strain>
    </source>
</reference>
<dbReference type="EMBL" id="JAAPAO010000032">
    <property type="protein sequence ID" value="KAF4676635.1"/>
    <property type="molecule type" value="Genomic_DNA"/>
</dbReference>
<sequence>MILPSSSPTRVALTLILIFGNCEVSGANNVIGATTLGGTDRLGTHRWNEAHLLPRDLLCAILGGSDFVKYGFGLLNNICSTLRIATPNVTDILTSSSSKAGLTSATTEDSEQRMYIRYYPLDSHADLWSMFSLGANIQAIALDQSSQPKGDLMEDLRNSLRLNGLKWIILKGHLDMMDKDTIIEYGKYIKCEQDFTLLSGVEPVTLCTVIQQLDEEPLSTMSDMRRFLLADAAREWLLFWVKSFRYYDTLLFDTSRYAIDMVSDLYGRGALEAGEQNPSFVVRFSLKDESVKYTIRIPVNGFLLNVIESHGNGERELVGIRKSTLKRMIQREFDI</sequence>
<proteinExistence type="predicted"/>
<name>A0A7J6MYE9_PERCH</name>
<feature type="signal peptide" evidence="1">
    <location>
        <begin position="1"/>
        <end position="27"/>
    </location>
</feature>
<feature type="chain" id="PRO_5029836967" evidence="1">
    <location>
        <begin position="28"/>
        <end position="335"/>
    </location>
</feature>
<dbReference type="Proteomes" id="UP000591131">
    <property type="component" value="Unassembled WGS sequence"/>
</dbReference>